<sequence>MKKTLLYIFIIIFLTACANKNNVTKNNLNNNSKKLYNLIIKSSEYIDKNEASDFSTNIILHSVFLAKSYKVNTHPLIHNTLINLNLKQKGFCYHYANDLLKYINYKKYKSFKFKKIVSNRNNYFEHTAIILTRKDINFENSIVLDAWRDAGKLYFSKIKDDKKYKWELK</sequence>
<evidence type="ECO:0000256" key="1">
    <source>
        <dbReference type="SAM" id="SignalP"/>
    </source>
</evidence>
<feature type="chain" id="PRO_5044201745" description="Lipoprotein" evidence="1">
    <location>
        <begin position="19"/>
        <end position="169"/>
    </location>
</feature>
<dbReference type="RefSeq" id="WP_129088497.1">
    <property type="nucleotide sequence ID" value="NZ_CP031217.1"/>
</dbReference>
<feature type="signal peptide" evidence="1">
    <location>
        <begin position="1"/>
        <end position="18"/>
    </location>
</feature>
<reference evidence="2 3" key="1">
    <citation type="submission" date="2018-07" db="EMBL/GenBank/DDBJ databases">
        <title>Complete genome of the Arcobacter bivalviorum type strain LMG 26154.</title>
        <authorList>
            <person name="Miller W.G."/>
            <person name="Yee E."/>
            <person name="Bono J.L."/>
        </authorList>
    </citation>
    <scope>NUCLEOTIDE SEQUENCE [LARGE SCALE GENOMIC DNA]</scope>
    <source>
        <strain evidence="2 3">LMG 26154</strain>
    </source>
</reference>
<dbReference type="PROSITE" id="PS51257">
    <property type="entry name" value="PROKAR_LIPOPROTEIN"/>
    <property type="match status" value="1"/>
</dbReference>
<keyword evidence="1" id="KW-0732">Signal</keyword>
<dbReference type="KEGG" id="hbv:ABIV_1543"/>
<dbReference type="EMBL" id="CP031217">
    <property type="protein sequence ID" value="AXH12536.1"/>
    <property type="molecule type" value="Genomic_DNA"/>
</dbReference>
<evidence type="ECO:0000313" key="2">
    <source>
        <dbReference type="EMBL" id="AXH12536.1"/>
    </source>
</evidence>
<name>A0AB33GK70_9BACT</name>
<dbReference type="AlphaFoldDB" id="A0AB33GK70"/>
<dbReference type="Proteomes" id="UP000253850">
    <property type="component" value="Chromosome"/>
</dbReference>
<accession>A0AB33GK70</accession>
<evidence type="ECO:0008006" key="4">
    <source>
        <dbReference type="Google" id="ProtNLM"/>
    </source>
</evidence>
<organism evidence="2 3">
    <name type="scientific">Halarcobacter bivalviorum</name>
    <dbReference type="NCBI Taxonomy" id="663364"/>
    <lineage>
        <taxon>Bacteria</taxon>
        <taxon>Pseudomonadati</taxon>
        <taxon>Campylobacterota</taxon>
        <taxon>Epsilonproteobacteria</taxon>
        <taxon>Campylobacterales</taxon>
        <taxon>Arcobacteraceae</taxon>
        <taxon>Halarcobacter</taxon>
    </lineage>
</organism>
<proteinExistence type="predicted"/>
<evidence type="ECO:0000313" key="3">
    <source>
        <dbReference type="Proteomes" id="UP000253850"/>
    </source>
</evidence>
<gene>
    <name evidence="2" type="ORF">ABIV_1543</name>
</gene>
<protein>
    <recommendedName>
        <fullName evidence="4">Lipoprotein</fullName>
    </recommendedName>
</protein>